<dbReference type="RefSeq" id="WP_380076316.1">
    <property type="nucleotide sequence ID" value="NZ_JBHRZF010000047.1"/>
</dbReference>
<organism evidence="1 2">
    <name type="scientific">Deinococcus antarcticus</name>
    <dbReference type="NCBI Taxonomy" id="1298767"/>
    <lineage>
        <taxon>Bacteria</taxon>
        <taxon>Thermotogati</taxon>
        <taxon>Deinococcota</taxon>
        <taxon>Deinococci</taxon>
        <taxon>Deinococcales</taxon>
        <taxon>Deinococcaceae</taxon>
        <taxon>Deinococcus</taxon>
    </lineage>
</organism>
<proteinExistence type="predicted"/>
<evidence type="ECO:0000313" key="2">
    <source>
        <dbReference type="Proteomes" id="UP001595748"/>
    </source>
</evidence>
<name>A0ABV8A496_9DEIO</name>
<accession>A0ABV8A496</accession>
<reference evidence="2" key="1">
    <citation type="journal article" date="2019" name="Int. J. Syst. Evol. Microbiol.">
        <title>The Global Catalogue of Microorganisms (GCM) 10K type strain sequencing project: providing services to taxonomists for standard genome sequencing and annotation.</title>
        <authorList>
            <consortium name="The Broad Institute Genomics Platform"/>
            <consortium name="The Broad Institute Genome Sequencing Center for Infectious Disease"/>
            <person name="Wu L."/>
            <person name="Ma J."/>
        </authorList>
    </citation>
    <scope>NUCLEOTIDE SEQUENCE [LARGE SCALE GENOMIC DNA]</scope>
    <source>
        <strain evidence="2">CCTCC AB 2013263</strain>
    </source>
</reference>
<gene>
    <name evidence="1" type="ORF">ACFOPQ_05230</name>
</gene>
<dbReference type="EMBL" id="JBHRZF010000047">
    <property type="protein sequence ID" value="MFC3860166.1"/>
    <property type="molecule type" value="Genomic_DNA"/>
</dbReference>
<evidence type="ECO:0000313" key="1">
    <source>
        <dbReference type="EMBL" id="MFC3860166.1"/>
    </source>
</evidence>
<protein>
    <submittedName>
        <fullName evidence="1">Uncharacterized protein</fullName>
    </submittedName>
</protein>
<keyword evidence="2" id="KW-1185">Reference proteome</keyword>
<comment type="caution">
    <text evidence="1">The sequence shown here is derived from an EMBL/GenBank/DDBJ whole genome shotgun (WGS) entry which is preliminary data.</text>
</comment>
<dbReference type="Proteomes" id="UP001595748">
    <property type="component" value="Unassembled WGS sequence"/>
</dbReference>
<sequence>MNDTPYAQMRLNRAQQRYLGLYGQPVRHGLAEEDPLARVECARSLLPFFHARLETGGSYQFGPLFGYREGTSLKIEHALPAGYGPRPLFDLDASYLLGASDAFQQCQPHIDWTGIWLMRPDSCLPNQREIEDVLEEARATRLLAEEMCLMWVGWGDGVLMCLPYVLSEPGGVAVPLGCNIGYAAE</sequence>